<accession>A0A7W8FXQ3</accession>
<feature type="region of interest" description="Disordered" evidence="1">
    <location>
        <begin position="20"/>
        <end position="39"/>
    </location>
</feature>
<reference evidence="3 4" key="1">
    <citation type="submission" date="2020-08" db="EMBL/GenBank/DDBJ databases">
        <title>Genomic Encyclopedia of Type Strains, Phase IV (KMG-IV): sequencing the most valuable type-strain genomes for metagenomic binning, comparative biology and taxonomic classification.</title>
        <authorList>
            <person name="Goeker M."/>
        </authorList>
    </citation>
    <scope>NUCLEOTIDE SEQUENCE [LARGE SCALE GENOMIC DNA]</scope>
    <source>
        <strain evidence="3 4">DSM 26963</strain>
    </source>
</reference>
<name>A0A7W8FXQ3_9FIRM</name>
<dbReference type="PROSITE" id="PS51257">
    <property type="entry name" value="PROKAR_LIPOPROTEIN"/>
    <property type="match status" value="1"/>
</dbReference>
<dbReference type="RefSeq" id="WP_183373655.1">
    <property type="nucleotide sequence ID" value="NZ_JACHHD010000001.1"/>
</dbReference>
<feature type="compositionally biased region" description="Polar residues" evidence="1">
    <location>
        <begin position="24"/>
        <end position="39"/>
    </location>
</feature>
<feature type="chain" id="PRO_5030726427" description="Lipoprotein" evidence="2">
    <location>
        <begin position="23"/>
        <end position="305"/>
    </location>
</feature>
<gene>
    <name evidence="3" type="ORF">HNQ43_000018</name>
</gene>
<evidence type="ECO:0000256" key="2">
    <source>
        <dbReference type="SAM" id="SignalP"/>
    </source>
</evidence>
<dbReference type="EMBL" id="JACHHD010000001">
    <property type="protein sequence ID" value="MBB5183985.1"/>
    <property type="molecule type" value="Genomic_DNA"/>
</dbReference>
<proteinExistence type="predicted"/>
<protein>
    <recommendedName>
        <fullName evidence="5">Lipoprotein</fullName>
    </recommendedName>
</protein>
<keyword evidence="2" id="KW-0732">Signal</keyword>
<evidence type="ECO:0000313" key="4">
    <source>
        <dbReference type="Proteomes" id="UP000521313"/>
    </source>
</evidence>
<organism evidence="3 4">
    <name type="scientific">Faecalicoccus acidiformans</name>
    <dbReference type="NCBI Taxonomy" id="915173"/>
    <lineage>
        <taxon>Bacteria</taxon>
        <taxon>Bacillati</taxon>
        <taxon>Bacillota</taxon>
        <taxon>Erysipelotrichia</taxon>
        <taxon>Erysipelotrichales</taxon>
        <taxon>Erysipelotrichaceae</taxon>
        <taxon>Faecalicoccus</taxon>
    </lineage>
</organism>
<evidence type="ECO:0008006" key="5">
    <source>
        <dbReference type="Google" id="ProtNLM"/>
    </source>
</evidence>
<dbReference type="Proteomes" id="UP000521313">
    <property type="component" value="Unassembled WGS sequence"/>
</dbReference>
<sequence length="305" mass="33659">MKKFILCCLLISLGLSACSSSASEDTSAGNTNKESTESITIVDKKTEEDELIEEIRELSYQIMDEEKMTFTHTQAFSRHISIHSSTGGMFGDMSLKTVKGTIDPQEKTGRFEIYSYLDLRGFDTDSGDTVDKFDSLDASQGTLDTIFVLNGDKITVENGTFHCVGCLPAEEDPANPGVEVSEFTYDQALHASNLNTDYFNYSGVLSNWILYGTYVENDSVKVEKNENEEGVQYIVTATVEDAQDSPTGSSAFTTGDHTFTEHVTNTIQLDKKGRVISCKVQFPYSCDDTGTSMPNLSIFTIEYSD</sequence>
<evidence type="ECO:0000313" key="3">
    <source>
        <dbReference type="EMBL" id="MBB5183985.1"/>
    </source>
</evidence>
<comment type="caution">
    <text evidence="3">The sequence shown here is derived from an EMBL/GenBank/DDBJ whole genome shotgun (WGS) entry which is preliminary data.</text>
</comment>
<evidence type="ECO:0000256" key="1">
    <source>
        <dbReference type="SAM" id="MobiDB-lite"/>
    </source>
</evidence>
<dbReference type="AlphaFoldDB" id="A0A7W8FXQ3"/>
<feature type="signal peptide" evidence="2">
    <location>
        <begin position="1"/>
        <end position="22"/>
    </location>
</feature>